<dbReference type="NCBIfam" id="TIGR02937">
    <property type="entry name" value="sigma70-ECF"/>
    <property type="match status" value="1"/>
</dbReference>
<dbReference type="PANTHER" id="PTHR43133">
    <property type="entry name" value="RNA POLYMERASE ECF-TYPE SIGMA FACTO"/>
    <property type="match status" value="1"/>
</dbReference>
<feature type="domain" description="RNA polymerase sigma factor 70 region 4 type 2" evidence="6">
    <location>
        <begin position="111"/>
        <end position="162"/>
    </location>
</feature>
<keyword evidence="4" id="KW-0804">Transcription</keyword>
<feature type="domain" description="RNA polymerase sigma-70 region 2" evidence="5">
    <location>
        <begin position="16"/>
        <end position="77"/>
    </location>
</feature>
<evidence type="ECO:0000256" key="4">
    <source>
        <dbReference type="ARBA" id="ARBA00023163"/>
    </source>
</evidence>
<keyword evidence="2" id="KW-0805">Transcription regulation</keyword>
<evidence type="ECO:0000256" key="3">
    <source>
        <dbReference type="ARBA" id="ARBA00023082"/>
    </source>
</evidence>
<dbReference type="SUPFAM" id="SSF88659">
    <property type="entry name" value="Sigma3 and sigma4 domains of RNA polymerase sigma factors"/>
    <property type="match status" value="1"/>
</dbReference>
<name>A0A1M4VTS5_9GAMM</name>
<dbReference type="InterPro" id="IPR007627">
    <property type="entry name" value="RNA_pol_sigma70_r2"/>
</dbReference>
<evidence type="ECO:0000313" key="7">
    <source>
        <dbReference type="EMBL" id="SHE72203.1"/>
    </source>
</evidence>
<protein>
    <submittedName>
        <fullName evidence="7">RNA polymerase sigma-70 factor, ECF subfamily</fullName>
    </submittedName>
</protein>
<dbReference type="CDD" id="cd06171">
    <property type="entry name" value="Sigma70_r4"/>
    <property type="match status" value="1"/>
</dbReference>
<organism evidence="7 8">
    <name type="scientific">Thermomonas hydrothermalis</name>
    <dbReference type="NCBI Taxonomy" id="213588"/>
    <lineage>
        <taxon>Bacteria</taxon>
        <taxon>Pseudomonadati</taxon>
        <taxon>Pseudomonadota</taxon>
        <taxon>Gammaproteobacteria</taxon>
        <taxon>Lysobacterales</taxon>
        <taxon>Lysobacteraceae</taxon>
        <taxon>Thermomonas</taxon>
    </lineage>
</organism>
<dbReference type="GO" id="GO:0006352">
    <property type="term" value="P:DNA-templated transcription initiation"/>
    <property type="evidence" value="ECO:0007669"/>
    <property type="project" value="InterPro"/>
</dbReference>
<dbReference type="Pfam" id="PF08281">
    <property type="entry name" value="Sigma70_r4_2"/>
    <property type="match status" value="1"/>
</dbReference>
<dbReference type="STRING" id="213588.SAMN02745204_01016"/>
<dbReference type="Gene3D" id="1.10.10.10">
    <property type="entry name" value="Winged helix-like DNA-binding domain superfamily/Winged helix DNA-binding domain"/>
    <property type="match status" value="1"/>
</dbReference>
<dbReference type="InterPro" id="IPR014284">
    <property type="entry name" value="RNA_pol_sigma-70_dom"/>
</dbReference>
<dbReference type="GO" id="GO:0016987">
    <property type="term" value="F:sigma factor activity"/>
    <property type="evidence" value="ECO:0007669"/>
    <property type="project" value="UniProtKB-KW"/>
</dbReference>
<accession>A0A1M4VTS5</accession>
<dbReference type="SUPFAM" id="SSF88946">
    <property type="entry name" value="Sigma2 domain of RNA polymerase sigma factors"/>
    <property type="match status" value="1"/>
</dbReference>
<keyword evidence="8" id="KW-1185">Reference proteome</keyword>
<dbReference type="InterPro" id="IPR013249">
    <property type="entry name" value="RNA_pol_sigma70_r4_t2"/>
</dbReference>
<evidence type="ECO:0000313" key="8">
    <source>
        <dbReference type="Proteomes" id="UP000242857"/>
    </source>
</evidence>
<keyword evidence="3" id="KW-0731">Sigma factor</keyword>
<dbReference type="GO" id="GO:0003677">
    <property type="term" value="F:DNA binding"/>
    <property type="evidence" value="ECO:0007669"/>
    <property type="project" value="InterPro"/>
</dbReference>
<dbReference type="Gene3D" id="1.10.1740.10">
    <property type="match status" value="1"/>
</dbReference>
<proteinExistence type="inferred from homology"/>
<sequence length="192" mass="22263">MQAEIDQWFIREILPHEGALMRFLLRHWPHHDDLSDLRQELYTRIYEAASRALPHDARAFLFASARHLLTDRLRRARVVSIEPMGDLYPSLVPVDEVSPERWCSNRQSLWQLAHALDALPERCREVVWLRRVEDLSQKEVAARLGISEKTVEKHIAKAMRLLADALLVSTEDADIARIASRRRRPGSGYDQA</sequence>
<gene>
    <name evidence="7" type="ORF">SAMN02745204_01016</name>
</gene>
<dbReference type="InterPro" id="IPR039425">
    <property type="entry name" value="RNA_pol_sigma-70-like"/>
</dbReference>
<evidence type="ECO:0000256" key="1">
    <source>
        <dbReference type="ARBA" id="ARBA00010641"/>
    </source>
</evidence>
<dbReference type="InterPro" id="IPR013325">
    <property type="entry name" value="RNA_pol_sigma_r2"/>
</dbReference>
<dbReference type="PANTHER" id="PTHR43133:SF63">
    <property type="entry name" value="RNA POLYMERASE SIGMA FACTOR FECI-RELATED"/>
    <property type="match status" value="1"/>
</dbReference>
<dbReference type="Proteomes" id="UP000242857">
    <property type="component" value="Unassembled WGS sequence"/>
</dbReference>
<reference evidence="8" key="1">
    <citation type="submission" date="2016-11" db="EMBL/GenBank/DDBJ databases">
        <authorList>
            <person name="Varghese N."/>
            <person name="Submissions S."/>
        </authorList>
    </citation>
    <scope>NUCLEOTIDE SEQUENCE [LARGE SCALE GENOMIC DNA]</scope>
    <source>
        <strain evidence="8">DSM 14834</strain>
    </source>
</reference>
<dbReference type="EMBL" id="FQUK01000012">
    <property type="protein sequence ID" value="SHE72203.1"/>
    <property type="molecule type" value="Genomic_DNA"/>
</dbReference>
<comment type="similarity">
    <text evidence="1">Belongs to the sigma-70 factor family. ECF subfamily.</text>
</comment>
<evidence type="ECO:0000259" key="6">
    <source>
        <dbReference type="Pfam" id="PF08281"/>
    </source>
</evidence>
<dbReference type="InterPro" id="IPR036388">
    <property type="entry name" value="WH-like_DNA-bd_sf"/>
</dbReference>
<dbReference type="OrthoDB" id="9794372at2"/>
<dbReference type="RefSeq" id="WP_072755530.1">
    <property type="nucleotide sequence ID" value="NZ_FQUK01000012.1"/>
</dbReference>
<dbReference type="InterPro" id="IPR013324">
    <property type="entry name" value="RNA_pol_sigma_r3/r4-like"/>
</dbReference>
<dbReference type="AlphaFoldDB" id="A0A1M4VTS5"/>
<evidence type="ECO:0000256" key="2">
    <source>
        <dbReference type="ARBA" id="ARBA00023015"/>
    </source>
</evidence>
<evidence type="ECO:0000259" key="5">
    <source>
        <dbReference type="Pfam" id="PF04542"/>
    </source>
</evidence>
<dbReference type="Pfam" id="PF04542">
    <property type="entry name" value="Sigma70_r2"/>
    <property type="match status" value="1"/>
</dbReference>